<evidence type="ECO:0000313" key="2">
    <source>
        <dbReference type="Proteomes" id="UP001627154"/>
    </source>
</evidence>
<name>A0ABD2WLH0_9HYME</name>
<evidence type="ECO:0000313" key="1">
    <source>
        <dbReference type="EMBL" id="KAL3393624.1"/>
    </source>
</evidence>
<gene>
    <name evidence="1" type="ORF">TKK_011897</name>
</gene>
<sequence>MDEREWLGFKLSLASKIVVLVERLKKREYEFDRNNTLDIMGLFAKYGLFEKSVDLDEYWYDDEEFVGKSKEIMVNPSLSLHDLIRLRPEEAAK</sequence>
<dbReference type="AlphaFoldDB" id="A0ABD2WLH0"/>
<reference evidence="1 2" key="1">
    <citation type="journal article" date="2024" name="bioRxiv">
        <title>A reference genome for Trichogramma kaykai: A tiny desert-dwelling parasitoid wasp with competing sex-ratio distorters.</title>
        <authorList>
            <person name="Culotta J."/>
            <person name="Lindsey A.R."/>
        </authorList>
    </citation>
    <scope>NUCLEOTIDE SEQUENCE [LARGE SCALE GENOMIC DNA]</scope>
    <source>
        <strain evidence="1 2">KSX58</strain>
    </source>
</reference>
<dbReference type="EMBL" id="JBJJXI010000096">
    <property type="protein sequence ID" value="KAL3393624.1"/>
    <property type="molecule type" value="Genomic_DNA"/>
</dbReference>
<proteinExistence type="predicted"/>
<protein>
    <submittedName>
        <fullName evidence="1">Uncharacterized protein</fullName>
    </submittedName>
</protein>
<organism evidence="1 2">
    <name type="scientific">Trichogramma kaykai</name>
    <dbReference type="NCBI Taxonomy" id="54128"/>
    <lineage>
        <taxon>Eukaryota</taxon>
        <taxon>Metazoa</taxon>
        <taxon>Ecdysozoa</taxon>
        <taxon>Arthropoda</taxon>
        <taxon>Hexapoda</taxon>
        <taxon>Insecta</taxon>
        <taxon>Pterygota</taxon>
        <taxon>Neoptera</taxon>
        <taxon>Endopterygota</taxon>
        <taxon>Hymenoptera</taxon>
        <taxon>Apocrita</taxon>
        <taxon>Proctotrupomorpha</taxon>
        <taxon>Chalcidoidea</taxon>
        <taxon>Trichogrammatidae</taxon>
        <taxon>Trichogramma</taxon>
    </lineage>
</organism>
<comment type="caution">
    <text evidence="1">The sequence shown here is derived from an EMBL/GenBank/DDBJ whole genome shotgun (WGS) entry which is preliminary data.</text>
</comment>
<dbReference type="Proteomes" id="UP001627154">
    <property type="component" value="Unassembled WGS sequence"/>
</dbReference>
<keyword evidence="2" id="KW-1185">Reference proteome</keyword>
<accession>A0ABD2WLH0</accession>